<reference evidence="7" key="1">
    <citation type="journal article" date="2018" name="Proc. Natl. Acad. Sci. U.S.A.">
        <title>Linking secondary metabolites to gene clusters through genome sequencing of six diverse Aspergillus species.</title>
        <authorList>
            <person name="Kaerboelling I."/>
            <person name="Vesth T.C."/>
            <person name="Frisvad J.C."/>
            <person name="Nybo J.L."/>
            <person name="Theobald S."/>
            <person name="Kuo A."/>
            <person name="Bowyer P."/>
            <person name="Matsuda Y."/>
            <person name="Mondo S."/>
            <person name="Lyhne E.K."/>
            <person name="Kogle M.E."/>
            <person name="Clum A."/>
            <person name="Lipzen A."/>
            <person name="Salamov A."/>
            <person name="Ngan C.Y."/>
            <person name="Daum C."/>
            <person name="Chiniquy J."/>
            <person name="Barry K."/>
            <person name="LaButti K."/>
            <person name="Haridas S."/>
            <person name="Simmons B.A."/>
            <person name="Magnuson J.K."/>
            <person name="Mortensen U.H."/>
            <person name="Larsen T.O."/>
            <person name="Grigoriev I.V."/>
            <person name="Baker S.E."/>
            <person name="Andersen M.R."/>
        </authorList>
    </citation>
    <scope>NUCLEOTIDE SEQUENCE [LARGE SCALE GENOMIC DNA]</scope>
    <source>
        <strain evidence="7">IBT 16806</strain>
    </source>
</reference>
<gene>
    <name evidence="6" type="ORF">P174DRAFT_460247</name>
</gene>
<evidence type="ECO:0000259" key="5">
    <source>
        <dbReference type="Pfam" id="PF00724"/>
    </source>
</evidence>
<evidence type="ECO:0000313" key="6">
    <source>
        <dbReference type="EMBL" id="PKX94146.1"/>
    </source>
</evidence>
<evidence type="ECO:0000256" key="4">
    <source>
        <dbReference type="ARBA" id="ARBA00023002"/>
    </source>
</evidence>
<organism evidence="6 7">
    <name type="scientific">Aspergillus novofumigatus (strain IBT 16806)</name>
    <dbReference type="NCBI Taxonomy" id="1392255"/>
    <lineage>
        <taxon>Eukaryota</taxon>
        <taxon>Fungi</taxon>
        <taxon>Dikarya</taxon>
        <taxon>Ascomycota</taxon>
        <taxon>Pezizomycotina</taxon>
        <taxon>Eurotiomycetes</taxon>
        <taxon>Eurotiomycetidae</taxon>
        <taxon>Eurotiales</taxon>
        <taxon>Aspergillaceae</taxon>
        <taxon>Aspergillus</taxon>
        <taxon>Aspergillus subgen. Fumigati</taxon>
    </lineage>
</organism>
<dbReference type="GeneID" id="36537190"/>
<dbReference type="GO" id="GO:0010181">
    <property type="term" value="F:FMN binding"/>
    <property type="evidence" value="ECO:0007669"/>
    <property type="project" value="InterPro"/>
</dbReference>
<dbReference type="InterPro" id="IPR013785">
    <property type="entry name" value="Aldolase_TIM"/>
</dbReference>
<dbReference type="PANTHER" id="PTHR43656:SF5">
    <property type="entry name" value="NADH:FLAVIN OXIDOREDUCTASE_NADH OXIDASE N-TERMINAL DOMAIN-CONTAINING PROTEIN"/>
    <property type="match status" value="1"/>
</dbReference>
<evidence type="ECO:0000313" key="7">
    <source>
        <dbReference type="Proteomes" id="UP000234474"/>
    </source>
</evidence>
<dbReference type="OMA" id="RMPLMVT"/>
<keyword evidence="2" id="KW-0285">Flavoprotein</keyword>
<dbReference type="OrthoDB" id="1663137at2759"/>
<keyword evidence="7" id="KW-1185">Reference proteome</keyword>
<name>A0A2I1C973_ASPN1</name>
<dbReference type="VEuPathDB" id="FungiDB:P174DRAFT_460247"/>
<dbReference type="Gene3D" id="3.20.20.70">
    <property type="entry name" value="Aldolase class I"/>
    <property type="match status" value="1"/>
</dbReference>
<dbReference type="InterPro" id="IPR001155">
    <property type="entry name" value="OxRdtase_FMN_N"/>
</dbReference>
<feature type="domain" description="NADH:flavin oxidoreductase/NADH oxidase N-terminal" evidence="5">
    <location>
        <begin position="21"/>
        <end position="280"/>
    </location>
</feature>
<evidence type="ECO:0000256" key="2">
    <source>
        <dbReference type="ARBA" id="ARBA00022630"/>
    </source>
</evidence>
<comment type="caution">
    <text evidence="6">The sequence shown here is derived from an EMBL/GenBank/DDBJ whole genome shotgun (WGS) entry which is preliminary data.</text>
</comment>
<proteinExistence type="inferred from homology"/>
<dbReference type="RefSeq" id="XP_024682741.1">
    <property type="nucleotide sequence ID" value="XM_024829864.1"/>
</dbReference>
<keyword evidence="4" id="KW-0560">Oxidoreductase</keyword>
<accession>A0A2I1C973</accession>
<dbReference type="GO" id="GO:0016491">
    <property type="term" value="F:oxidoreductase activity"/>
    <property type="evidence" value="ECO:0007669"/>
    <property type="project" value="UniProtKB-KW"/>
</dbReference>
<evidence type="ECO:0000256" key="3">
    <source>
        <dbReference type="ARBA" id="ARBA00022643"/>
    </source>
</evidence>
<dbReference type="PANTHER" id="PTHR43656">
    <property type="entry name" value="BINDING OXIDOREDUCTASE, PUTATIVE (AFU_ORTHOLOGUE AFUA_2G08260)-RELATED"/>
    <property type="match status" value="1"/>
</dbReference>
<dbReference type="CDD" id="cd04733">
    <property type="entry name" value="OYE_like_2_FMN"/>
    <property type="match status" value="1"/>
</dbReference>
<dbReference type="STRING" id="1392255.A0A2I1C973"/>
<dbReference type="SUPFAM" id="SSF51395">
    <property type="entry name" value="FMN-linked oxidoreductases"/>
    <property type="match status" value="1"/>
</dbReference>
<comment type="similarity">
    <text evidence="1">Belongs to the NADH:flavin oxidoreductase/NADH oxidase family.</text>
</comment>
<dbReference type="Proteomes" id="UP000234474">
    <property type="component" value="Unassembled WGS sequence"/>
</dbReference>
<evidence type="ECO:0000256" key="1">
    <source>
        <dbReference type="ARBA" id="ARBA00005979"/>
    </source>
</evidence>
<keyword evidence="3" id="KW-0288">FMN</keyword>
<dbReference type="Pfam" id="PF00724">
    <property type="entry name" value="Oxidored_FMN"/>
    <property type="match status" value="1"/>
</dbReference>
<dbReference type="InterPro" id="IPR051799">
    <property type="entry name" value="NADH_flavin_oxidoreductase"/>
</dbReference>
<dbReference type="AlphaFoldDB" id="A0A2I1C973"/>
<sequence>MASRYHSAPVDVAPLGKPLQFTISKRTAPNRFYKAAMTERMSSWSPTDLKTRGIPSRELINLYKRWGEGGYGLISTGNIMLAYDQLEAPGNPIIDLENPFHGERFDAFRELASQAKKHGSLVIGQERLQANPVSASDVQLDKEIMGMRFAKPHAASKDEIQDFIRQWTHAAVYLHKAGYDGIQLHGAHGYLLAQFLSQTTNRRTDEYGGSLENRARLIVEIAQSIRKELPASTGFILGIKINSVEFQAGGITAEEARELSQILKKNEFDFVELSGGTYESLAFSHKRESTKQRESFFLDFASLITPVLSKTKSYVTGGLRTASGMVGALETVDGVGLARPACQEIRLPRDILDGKVTAATNPKIDQQDFGVTSVAAGTQMKQVGKDEQPIDLSDEKNVEMFMKHLAEWSQKMQQDAAIMNLYGYVDLPKGEAYRG</sequence>
<dbReference type="EMBL" id="MSZS01000004">
    <property type="protein sequence ID" value="PKX94146.1"/>
    <property type="molecule type" value="Genomic_DNA"/>
</dbReference>
<protein>
    <submittedName>
        <fullName evidence="6">NADH oxidase</fullName>
    </submittedName>
</protein>